<dbReference type="InterPro" id="IPR036055">
    <property type="entry name" value="LDL_receptor-like_sf"/>
</dbReference>
<sequence>MGVALPVFIVVFCGISFPLMSVFASQDFQDDDLNKPDFPILSDCHQRKVNLILISDAAGEGYEAQLTLFTKIVDLFSDGQENLERLRVAMAVSGSDFRHKPKISWIFKLGVFANTSDIKRAILQDRWRPRCPTSCMGEAVDFVDGFLNDREAHLAEQTSIVPKLSIGNTGSKTDAKESNRKAIFEDDTKRTLNRSNLPEDKLGEGGALTITLIIVIANPRLQFLSVNEPDPQRFRSNKRLLIVFVSSKSDGVSGLACQTIVRNPCITLLAETMLTDHSLSLALCNRCFHDWFGPMPTSEMLANYTSQDYNQALVYTSCYTLIYGENYSLKAAEQCKDVGASLVSIETEDEWSYLNAELMQRCVGGQVCRGDIVAVFLGLRRDTKSLGKRFHWINGRPLIYSKWLDYHPHGGHIHGCTVWDLDLGAWVDLGCGRWMLFTAALCEWTKPTNAKQVKISVPGPPDDQSIARAVSRGQVAFCRLGRDNSERGVFMMPSHLAVRTDRCSLHFNNTGKLQVLHTPLSNRLLFSCHEESLRSIQFDKVCDQVKDCVNNLDEKSDLCNVEPHSNVDMFTCVTSDKQVTMETRCDLYEDCMDGSEEENCDTCQFGLCSDGRCLPQTWLRDAEKDCFSPYGLFTHDLNNSINADIDCAFLCNRSKCVPWSKLGDGVIDCQGPEGPLDETLGTLEQAHCGDEFTMEWAPRCVYQKDRFGELIGCRNMRHLHVCKDFVCPEGYLKCPGAYCIPLHYLQNNEVDCPLGEDETRYENRPVFLLGYFKCDTLNFVFLHPDRVCDGSRDCPHGTDEIGCHVTCAQGFLCGSGFVVVDDYNRSKPLTNISFIDPTTRMVGFSHVNVSSVLPTFCALKLNFLLDLRLSNSSLTDLLVPHRCLPRLSTLDISNNLLRNISTTDSNTVPIYYGAKSLYSLNLSHNFFLEYFDATTLAFNPNLRVLDLSHTAIATFPDMQSVTPSLTHLNLSHTRILQLTAATFPTDSNSWHLAILDLRGTTIEDVESDALRGLKIVAHLYSDSFKLCCPQLMWNIPAHVCHAPRDPFSSCSSLFKDKLLAVLVWIMGLVSVLGNSGVIVTHVIGGRSALQLSHVQLVTHLALSNLLMGVYLLIIASETVEFDGEYVLHDSAWRHSRLCKAAGVFYSLSSVLSPLFILLIIIDRYLVIKYPVSQRRLSSAYIFTYSIIAWWLGLALAAIPLLPWANHWNADTSNAACLGFPLLRERRPGWQFLTAVFIALNCLLCVSIALGQMKILRAASATRKATSTSHIPPSHSANLSTKLQKELALTTRLTTVSATNLFCWLLADLTGFLVLGGHDLRPEAYAWIALFLLPLTSALNPVLYSLPFIRHRLAKAIARCMASRRKGNLNQIPRRT</sequence>
<reference evidence="17" key="1">
    <citation type="journal article" date="2023" name="G3 (Bethesda)">
        <title>A reference genome for the long-term kleptoplast-retaining sea slug Elysia crispata morphotype clarki.</title>
        <authorList>
            <person name="Eastman K.E."/>
            <person name="Pendleton A.L."/>
            <person name="Shaikh M.A."/>
            <person name="Suttiyut T."/>
            <person name="Ogas R."/>
            <person name="Tomko P."/>
            <person name="Gavelis G."/>
            <person name="Widhalm J.R."/>
            <person name="Wisecaver J.H."/>
        </authorList>
    </citation>
    <scope>NUCLEOTIDE SEQUENCE</scope>
    <source>
        <strain evidence="17">ECLA1</strain>
    </source>
</reference>
<dbReference type="PANTHER" id="PTHR24372">
    <property type="entry name" value="GLYCOPROTEIN HORMONE RECEPTOR"/>
    <property type="match status" value="1"/>
</dbReference>
<dbReference type="Proteomes" id="UP001283361">
    <property type="component" value="Unassembled WGS sequence"/>
</dbReference>
<dbReference type="Pfam" id="PF00001">
    <property type="entry name" value="7tm_1"/>
    <property type="match status" value="1"/>
</dbReference>
<keyword evidence="10" id="KW-0675">Receptor</keyword>
<evidence type="ECO:0000256" key="1">
    <source>
        <dbReference type="ARBA" id="ARBA00004651"/>
    </source>
</evidence>
<dbReference type="PROSITE" id="PS50262">
    <property type="entry name" value="G_PROTEIN_RECEP_F1_2"/>
    <property type="match status" value="1"/>
</dbReference>
<dbReference type="InterPro" id="IPR032675">
    <property type="entry name" value="LRR_dom_sf"/>
</dbReference>
<keyword evidence="4 13" id="KW-0812">Transmembrane</keyword>
<evidence type="ECO:0008006" key="19">
    <source>
        <dbReference type="Google" id="ProtNLM"/>
    </source>
</evidence>
<comment type="caution">
    <text evidence="17">The sequence shown here is derived from an EMBL/GenBank/DDBJ whole genome shotgun (WGS) entry which is preliminary data.</text>
</comment>
<dbReference type="SUPFAM" id="SSF56436">
    <property type="entry name" value="C-type lectin-like"/>
    <property type="match status" value="1"/>
</dbReference>
<dbReference type="PROSITE" id="PS50068">
    <property type="entry name" value="LDLRA_2"/>
    <property type="match status" value="1"/>
</dbReference>
<evidence type="ECO:0000256" key="7">
    <source>
        <dbReference type="ARBA" id="ARBA00023040"/>
    </source>
</evidence>
<dbReference type="CDD" id="cd00037">
    <property type="entry name" value="CLECT"/>
    <property type="match status" value="1"/>
</dbReference>
<keyword evidence="11" id="KW-0807">Transducer</keyword>
<dbReference type="InterPro" id="IPR002172">
    <property type="entry name" value="LDrepeatLR_classA_rpt"/>
</dbReference>
<dbReference type="SMART" id="SM00192">
    <property type="entry name" value="LDLa"/>
    <property type="match status" value="5"/>
</dbReference>
<keyword evidence="8 13" id="KW-0472">Membrane</keyword>
<accession>A0AAE0XWD1</accession>
<evidence type="ECO:0000256" key="9">
    <source>
        <dbReference type="ARBA" id="ARBA00023157"/>
    </source>
</evidence>
<evidence type="ECO:0000256" key="13">
    <source>
        <dbReference type="SAM" id="Phobius"/>
    </source>
</evidence>
<evidence type="ECO:0000256" key="14">
    <source>
        <dbReference type="SAM" id="SignalP"/>
    </source>
</evidence>
<keyword evidence="2" id="KW-1003">Cell membrane</keyword>
<dbReference type="InterPro" id="IPR000276">
    <property type="entry name" value="GPCR_Rhodpsn"/>
</dbReference>
<evidence type="ECO:0000256" key="6">
    <source>
        <dbReference type="ARBA" id="ARBA00022989"/>
    </source>
</evidence>
<dbReference type="Pfam" id="PF00059">
    <property type="entry name" value="Lectin_C"/>
    <property type="match status" value="1"/>
</dbReference>
<feature type="transmembrane region" description="Helical" evidence="13">
    <location>
        <begin position="1058"/>
        <end position="1084"/>
    </location>
</feature>
<feature type="disulfide bond" evidence="12">
    <location>
        <begin position="585"/>
        <end position="600"/>
    </location>
</feature>
<feature type="chain" id="PRO_5042106878" description="G-protein coupled receptors family 1 profile domain-containing protein" evidence="14">
    <location>
        <begin position="25"/>
        <end position="1375"/>
    </location>
</feature>
<comment type="subcellular location">
    <subcellularLocation>
        <location evidence="1">Cell membrane</location>
        <topology evidence="1">Multi-pass membrane protein</topology>
    </subcellularLocation>
</comment>
<dbReference type="Gene3D" id="3.80.10.10">
    <property type="entry name" value="Ribonuclease Inhibitor"/>
    <property type="match status" value="1"/>
</dbReference>
<dbReference type="Gene3D" id="1.20.1070.10">
    <property type="entry name" value="Rhodopsin 7-helix transmembrane proteins"/>
    <property type="match status" value="1"/>
</dbReference>
<evidence type="ECO:0000256" key="3">
    <source>
        <dbReference type="ARBA" id="ARBA00022614"/>
    </source>
</evidence>
<dbReference type="GO" id="GO:0005886">
    <property type="term" value="C:plasma membrane"/>
    <property type="evidence" value="ECO:0007669"/>
    <property type="project" value="UniProtKB-SubCell"/>
</dbReference>
<dbReference type="PANTHER" id="PTHR24372:SF77">
    <property type="entry name" value="G-PROTEIN COUPLED RECEPTORS FAMILY 1 PROFILE DOMAIN-CONTAINING PROTEIN"/>
    <property type="match status" value="1"/>
</dbReference>
<keyword evidence="14" id="KW-0732">Signal</keyword>
<evidence type="ECO:0000256" key="12">
    <source>
        <dbReference type="PROSITE-ProRule" id="PRU00124"/>
    </source>
</evidence>
<feature type="transmembrane region" description="Helical" evidence="13">
    <location>
        <begin position="1096"/>
        <end position="1115"/>
    </location>
</feature>
<evidence type="ECO:0000256" key="2">
    <source>
        <dbReference type="ARBA" id="ARBA00022475"/>
    </source>
</evidence>
<evidence type="ECO:0000256" key="11">
    <source>
        <dbReference type="ARBA" id="ARBA00023224"/>
    </source>
</evidence>
<name>A0AAE0XWD1_9GAST</name>
<feature type="signal peptide" evidence="14">
    <location>
        <begin position="1"/>
        <end position="24"/>
    </location>
</feature>
<evidence type="ECO:0000256" key="8">
    <source>
        <dbReference type="ARBA" id="ARBA00023136"/>
    </source>
</evidence>
<feature type="transmembrane region" description="Helical" evidence="13">
    <location>
        <begin position="1323"/>
        <end position="1345"/>
    </location>
</feature>
<proteinExistence type="predicted"/>
<dbReference type="SUPFAM" id="SSF81321">
    <property type="entry name" value="Family A G protein-coupled receptor-like"/>
    <property type="match status" value="1"/>
</dbReference>
<dbReference type="GO" id="GO:0008528">
    <property type="term" value="F:G protein-coupled peptide receptor activity"/>
    <property type="evidence" value="ECO:0007669"/>
    <property type="project" value="TreeGrafter"/>
</dbReference>
<dbReference type="GO" id="GO:0007189">
    <property type="term" value="P:adenylate cyclase-activating G protein-coupled receptor signaling pathway"/>
    <property type="evidence" value="ECO:0007669"/>
    <property type="project" value="TreeGrafter"/>
</dbReference>
<feature type="domain" description="G-protein coupled receptors family 1 profile" evidence="16">
    <location>
        <begin position="1073"/>
        <end position="1343"/>
    </location>
</feature>
<evidence type="ECO:0000313" key="18">
    <source>
        <dbReference type="Proteomes" id="UP001283361"/>
    </source>
</evidence>
<evidence type="ECO:0000256" key="5">
    <source>
        <dbReference type="ARBA" id="ARBA00022737"/>
    </source>
</evidence>
<organism evidence="17 18">
    <name type="scientific">Elysia crispata</name>
    <name type="common">lettuce slug</name>
    <dbReference type="NCBI Taxonomy" id="231223"/>
    <lineage>
        <taxon>Eukaryota</taxon>
        <taxon>Metazoa</taxon>
        <taxon>Spiralia</taxon>
        <taxon>Lophotrochozoa</taxon>
        <taxon>Mollusca</taxon>
        <taxon>Gastropoda</taxon>
        <taxon>Heterobranchia</taxon>
        <taxon>Euthyneura</taxon>
        <taxon>Panpulmonata</taxon>
        <taxon>Sacoglossa</taxon>
        <taxon>Placobranchoidea</taxon>
        <taxon>Plakobranchidae</taxon>
        <taxon>Elysia</taxon>
    </lineage>
</organism>
<feature type="transmembrane region" description="Helical" evidence="13">
    <location>
        <begin position="1300"/>
        <end position="1317"/>
    </location>
</feature>
<keyword evidence="3" id="KW-0433">Leucine-rich repeat</keyword>
<dbReference type="EMBL" id="JAWDGP010007405">
    <property type="protein sequence ID" value="KAK3720521.1"/>
    <property type="molecule type" value="Genomic_DNA"/>
</dbReference>
<keyword evidence="9 12" id="KW-1015">Disulfide bond</keyword>
<feature type="transmembrane region" description="Helical" evidence="13">
    <location>
        <begin position="1178"/>
        <end position="1201"/>
    </location>
</feature>
<dbReference type="SUPFAM" id="SSF57424">
    <property type="entry name" value="LDL receptor-like module"/>
    <property type="match status" value="2"/>
</dbReference>
<dbReference type="GO" id="GO:0009755">
    <property type="term" value="P:hormone-mediated signaling pathway"/>
    <property type="evidence" value="ECO:0007669"/>
    <property type="project" value="TreeGrafter"/>
</dbReference>
<keyword evidence="18" id="KW-1185">Reference proteome</keyword>
<dbReference type="PRINTS" id="PR00261">
    <property type="entry name" value="LDLRECEPTOR"/>
</dbReference>
<dbReference type="InterPro" id="IPR016187">
    <property type="entry name" value="CTDL_fold"/>
</dbReference>
<feature type="domain" description="C-type lectin" evidence="15">
    <location>
        <begin position="314"/>
        <end position="440"/>
    </location>
</feature>
<dbReference type="PROSITE" id="PS50041">
    <property type="entry name" value="C_TYPE_LECTIN_2"/>
    <property type="match status" value="1"/>
</dbReference>
<keyword evidence="5" id="KW-0677">Repeat</keyword>
<evidence type="ECO:0000256" key="10">
    <source>
        <dbReference type="ARBA" id="ARBA00023170"/>
    </source>
</evidence>
<dbReference type="InterPro" id="IPR017452">
    <property type="entry name" value="GPCR_Rhodpsn_7TM"/>
</dbReference>
<dbReference type="InterPro" id="IPR001304">
    <property type="entry name" value="C-type_lectin-like"/>
</dbReference>
<dbReference type="Pfam" id="PF13855">
    <property type="entry name" value="LRR_8"/>
    <property type="match status" value="1"/>
</dbReference>
<gene>
    <name evidence="17" type="ORF">RRG08_058409</name>
</gene>
<evidence type="ECO:0000313" key="17">
    <source>
        <dbReference type="EMBL" id="KAK3720521.1"/>
    </source>
</evidence>
<feature type="transmembrane region" description="Helical" evidence="13">
    <location>
        <begin position="1229"/>
        <end position="1249"/>
    </location>
</feature>
<dbReference type="SUPFAM" id="SSF52058">
    <property type="entry name" value="L domain-like"/>
    <property type="match status" value="1"/>
</dbReference>
<evidence type="ECO:0000256" key="4">
    <source>
        <dbReference type="ARBA" id="ARBA00022692"/>
    </source>
</evidence>
<dbReference type="InterPro" id="IPR016186">
    <property type="entry name" value="C-type_lectin-like/link_sf"/>
</dbReference>
<comment type="caution">
    <text evidence="12">Lacks conserved residue(s) required for the propagation of feature annotation.</text>
</comment>
<dbReference type="InterPro" id="IPR001611">
    <property type="entry name" value="Leu-rich_rpt"/>
</dbReference>
<keyword evidence="7" id="KW-0297">G-protein coupled receptor</keyword>
<keyword evidence="6 13" id="KW-1133">Transmembrane helix</keyword>
<evidence type="ECO:0000259" key="16">
    <source>
        <dbReference type="PROSITE" id="PS50262"/>
    </source>
</evidence>
<dbReference type="Gene3D" id="4.10.400.10">
    <property type="entry name" value="Low-density Lipoprotein Receptor"/>
    <property type="match status" value="3"/>
</dbReference>
<dbReference type="PROSITE" id="PS51450">
    <property type="entry name" value="LRR"/>
    <property type="match status" value="1"/>
</dbReference>
<dbReference type="SMART" id="SM00034">
    <property type="entry name" value="CLECT"/>
    <property type="match status" value="1"/>
</dbReference>
<feature type="transmembrane region" description="Helical" evidence="13">
    <location>
        <begin position="1143"/>
        <end position="1166"/>
    </location>
</feature>
<protein>
    <recommendedName>
        <fullName evidence="19">G-protein coupled receptors family 1 profile domain-containing protein</fullName>
    </recommendedName>
</protein>
<dbReference type="CDD" id="cd00112">
    <property type="entry name" value="LDLa"/>
    <property type="match status" value="2"/>
</dbReference>
<evidence type="ECO:0000259" key="15">
    <source>
        <dbReference type="PROSITE" id="PS50041"/>
    </source>
</evidence>
<dbReference type="Gene3D" id="3.10.100.10">
    <property type="entry name" value="Mannose-Binding Protein A, subunit A"/>
    <property type="match status" value="1"/>
</dbReference>